<name>A0A1S4KZ84_IXOSC</name>
<evidence type="ECO:0000313" key="2">
    <source>
        <dbReference type="Proteomes" id="UP000001555"/>
    </source>
</evidence>
<keyword evidence="2" id="KW-1185">Reference proteome</keyword>
<evidence type="ECO:0000313" key="1">
    <source>
        <dbReference type="EnsemblMetazoa" id="ISCW006442-PA"/>
    </source>
</evidence>
<protein>
    <submittedName>
        <fullName evidence="1">Uncharacterized protein</fullName>
    </submittedName>
</protein>
<dbReference type="VEuPathDB" id="VectorBase:ISCI006442"/>
<organism evidence="1 2">
    <name type="scientific">Ixodes scapularis</name>
    <name type="common">Black-legged tick</name>
    <name type="synonym">Deer tick</name>
    <dbReference type="NCBI Taxonomy" id="6945"/>
    <lineage>
        <taxon>Eukaryota</taxon>
        <taxon>Metazoa</taxon>
        <taxon>Ecdysozoa</taxon>
        <taxon>Arthropoda</taxon>
        <taxon>Chelicerata</taxon>
        <taxon>Arachnida</taxon>
        <taxon>Acari</taxon>
        <taxon>Parasitiformes</taxon>
        <taxon>Ixodida</taxon>
        <taxon>Ixodoidea</taxon>
        <taxon>Ixodidae</taxon>
        <taxon>Ixodinae</taxon>
        <taxon>Ixodes</taxon>
    </lineage>
</organism>
<proteinExistence type="predicted"/>
<sequence length="54" mass="6060">ESMVQKSELCSRSSGKLASEMCGNQQSLSLMEPGHMATGLRCVWHLWPCFIGWM</sequence>
<dbReference type="EMBL" id="ABJB011112208">
    <property type="status" value="NOT_ANNOTATED_CDS"/>
    <property type="molecule type" value="Genomic_DNA"/>
</dbReference>
<dbReference type="Proteomes" id="UP000001555">
    <property type="component" value="Unassembled WGS sequence"/>
</dbReference>
<reference evidence="1" key="2">
    <citation type="submission" date="2020-05" db="UniProtKB">
        <authorList>
            <consortium name="EnsemblMetazoa"/>
        </authorList>
    </citation>
    <scope>IDENTIFICATION</scope>
    <source>
        <strain evidence="1">wikel</strain>
    </source>
</reference>
<dbReference type="EnsemblMetazoa" id="ISCW006442-RA">
    <property type="protein sequence ID" value="ISCW006442-PA"/>
    <property type="gene ID" value="ISCW006442"/>
</dbReference>
<reference evidence="2" key="1">
    <citation type="submission" date="2008-03" db="EMBL/GenBank/DDBJ databases">
        <title>Annotation of Ixodes scapularis.</title>
        <authorList>
            <consortium name="Ixodes scapularis Genome Project Consortium"/>
            <person name="Caler E."/>
            <person name="Hannick L.I."/>
            <person name="Bidwell S."/>
            <person name="Joardar V."/>
            <person name="Thiagarajan M."/>
            <person name="Amedeo P."/>
            <person name="Galinsky K.J."/>
            <person name="Schobel S."/>
            <person name="Inman J."/>
            <person name="Hostetler J."/>
            <person name="Miller J."/>
            <person name="Hammond M."/>
            <person name="Megy K."/>
            <person name="Lawson D."/>
            <person name="Kodira C."/>
            <person name="Sutton G."/>
            <person name="Meyer J."/>
            <person name="Hill C.A."/>
            <person name="Birren B."/>
            <person name="Nene V."/>
            <person name="Collins F."/>
            <person name="Alarcon-Chaidez F."/>
            <person name="Wikel S."/>
            <person name="Strausberg R."/>
        </authorList>
    </citation>
    <scope>NUCLEOTIDE SEQUENCE [LARGE SCALE GENOMIC DNA]</scope>
    <source>
        <strain evidence="2">Wikel</strain>
    </source>
</reference>
<dbReference type="AlphaFoldDB" id="A0A1S4KZ84"/>
<dbReference type="VEuPathDB" id="VectorBase:ISCW006442"/>
<accession>A0A1S4KZ84</accession>
<dbReference type="InParanoid" id="A0A1S4KZ84"/>